<dbReference type="OrthoDB" id="9771302at2"/>
<dbReference type="Proteomes" id="UP000316639">
    <property type="component" value="Unassembled WGS sequence"/>
</dbReference>
<comment type="caution">
    <text evidence="1">The sequence shown here is derived from an EMBL/GenBank/DDBJ whole genome shotgun (WGS) entry which is preliminary data.</text>
</comment>
<keyword evidence="2" id="KW-1185">Reference proteome</keyword>
<dbReference type="Gene3D" id="3.40.50.720">
    <property type="entry name" value="NAD(P)-binding Rossmann-like Domain"/>
    <property type="match status" value="1"/>
</dbReference>
<accession>A0A563EK43</accession>
<dbReference type="SUPFAM" id="SSF51735">
    <property type="entry name" value="NAD(P)-binding Rossmann-fold domains"/>
    <property type="match status" value="1"/>
</dbReference>
<proteinExistence type="predicted"/>
<evidence type="ECO:0000313" key="1">
    <source>
        <dbReference type="EMBL" id="TWP47313.1"/>
    </source>
</evidence>
<reference evidence="1 2" key="1">
    <citation type="submission" date="2019-07" db="EMBL/GenBank/DDBJ databases">
        <title>Lentzea xizangensis sp. nov., isolated from Qinghai-Tibetan Plateau Soils.</title>
        <authorList>
            <person name="Huang J."/>
        </authorList>
    </citation>
    <scope>NUCLEOTIDE SEQUENCE [LARGE SCALE GENOMIC DNA]</scope>
    <source>
        <strain evidence="1 2">FXJ1.1311</strain>
    </source>
</reference>
<dbReference type="InterPro" id="IPR036291">
    <property type="entry name" value="NAD(P)-bd_dom_sf"/>
</dbReference>
<organism evidence="1 2">
    <name type="scientific">Lentzea tibetensis</name>
    <dbReference type="NCBI Taxonomy" id="2591470"/>
    <lineage>
        <taxon>Bacteria</taxon>
        <taxon>Bacillati</taxon>
        <taxon>Actinomycetota</taxon>
        <taxon>Actinomycetes</taxon>
        <taxon>Pseudonocardiales</taxon>
        <taxon>Pseudonocardiaceae</taxon>
        <taxon>Lentzea</taxon>
    </lineage>
</organism>
<dbReference type="AlphaFoldDB" id="A0A563EK43"/>
<gene>
    <name evidence="1" type="ORF">FKR81_33250</name>
</gene>
<dbReference type="EMBL" id="VOBR01000027">
    <property type="protein sequence ID" value="TWP47313.1"/>
    <property type="molecule type" value="Genomic_DNA"/>
</dbReference>
<sequence length="226" mass="24604">MKVVVTGGRGRLGRHVMAGLPDARAVSRATGTDLLKGTGLEALKADVVVHCATSFRREVNLARTVLAARPGHLVYVSIVGVDQVPLPYYRQKLAAERLIIDSGVPWTILRATQFHPLLRSIFEASARLPLMMIPDFRFQPIDPAEVAAVLARLAQGEPAGMAPEMGGPEVHRATDLARLFLTASGKRRKVVPLRLPGKTFAAYRAGGNLTPHRAVGRRTFEQYLSE</sequence>
<name>A0A563EK43_9PSEU</name>
<dbReference type="RefSeq" id="WP_146358167.1">
    <property type="nucleotide sequence ID" value="NZ_VOBR01000027.1"/>
</dbReference>
<protein>
    <submittedName>
        <fullName evidence="1">NAD-dependent epimerase/dehydratase family protein</fullName>
    </submittedName>
</protein>
<evidence type="ECO:0000313" key="2">
    <source>
        <dbReference type="Proteomes" id="UP000316639"/>
    </source>
</evidence>